<evidence type="ECO:0008006" key="4">
    <source>
        <dbReference type="Google" id="ProtNLM"/>
    </source>
</evidence>
<comment type="caution">
    <text evidence="2">The sequence shown here is derived from an EMBL/GenBank/DDBJ whole genome shotgun (WGS) entry which is preliminary data.</text>
</comment>
<gene>
    <name evidence="2" type="ORF">Voc01_074950</name>
</gene>
<dbReference type="Proteomes" id="UP000635606">
    <property type="component" value="Unassembled WGS sequence"/>
</dbReference>
<sequence length="369" mass="38326">MSIRRRFGALVGASVLVLAGVLAVPAPALPAPAPADPWGFAFLDNPAPPPGSVMDPTRQWGSWKSAFPADWATVDHLGPGAYRVHFPHLATGRGVAHVTAVLWGGPAWCQLGKWYPNGADETVEVQCYAHGGIPADTRFAISFTERRGPLAVPGGGFGYVYADSAANVLTEYNSTGAANPVAYGGGGFYRVTLPGVGAVTGFAGNVQVAAAEPGKPRRCKVADVAWGGADVVAYVACFDGVTSKPADSAFTLTYHRERPLVGELGPPKRFGYVHSGAFAPPPGTDFNSLGAANVITPSGVGQNMVTFTGLGVRETHAQTTAVGGKPDYCSIQDVWRNIGGNGVVRNVICFDDTGAQAPNPAFVTFTSRV</sequence>
<dbReference type="EMBL" id="BOPH01000102">
    <property type="protein sequence ID" value="GIJ72578.1"/>
    <property type="molecule type" value="Genomic_DNA"/>
</dbReference>
<evidence type="ECO:0000256" key="1">
    <source>
        <dbReference type="SAM" id="SignalP"/>
    </source>
</evidence>
<name>A0A8J4A1W3_9ACTN</name>
<feature type="chain" id="PRO_5039526363" description="Secreted protein" evidence="1">
    <location>
        <begin position="29"/>
        <end position="369"/>
    </location>
</feature>
<proteinExistence type="predicted"/>
<keyword evidence="3" id="KW-1185">Reference proteome</keyword>
<organism evidence="2 3">
    <name type="scientific">Virgisporangium ochraceum</name>
    <dbReference type="NCBI Taxonomy" id="65505"/>
    <lineage>
        <taxon>Bacteria</taxon>
        <taxon>Bacillati</taxon>
        <taxon>Actinomycetota</taxon>
        <taxon>Actinomycetes</taxon>
        <taxon>Micromonosporales</taxon>
        <taxon>Micromonosporaceae</taxon>
        <taxon>Virgisporangium</taxon>
    </lineage>
</organism>
<keyword evidence="1" id="KW-0732">Signal</keyword>
<reference evidence="2" key="1">
    <citation type="submission" date="2021-01" db="EMBL/GenBank/DDBJ databases">
        <title>Whole genome shotgun sequence of Virgisporangium ochraceum NBRC 16418.</title>
        <authorList>
            <person name="Komaki H."/>
            <person name="Tamura T."/>
        </authorList>
    </citation>
    <scope>NUCLEOTIDE SEQUENCE</scope>
    <source>
        <strain evidence="2">NBRC 16418</strain>
    </source>
</reference>
<evidence type="ECO:0000313" key="2">
    <source>
        <dbReference type="EMBL" id="GIJ72578.1"/>
    </source>
</evidence>
<dbReference type="RefSeq" id="WP_203932429.1">
    <property type="nucleotide sequence ID" value="NZ_BOPH01000102.1"/>
</dbReference>
<feature type="signal peptide" evidence="1">
    <location>
        <begin position="1"/>
        <end position="28"/>
    </location>
</feature>
<dbReference type="AlphaFoldDB" id="A0A8J4A1W3"/>
<protein>
    <recommendedName>
        <fullName evidence="4">Secreted protein</fullName>
    </recommendedName>
</protein>
<accession>A0A8J4A1W3</accession>
<evidence type="ECO:0000313" key="3">
    <source>
        <dbReference type="Proteomes" id="UP000635606"/>
    </source>
</evidence>